<evidence type="ECO:0000313" key="1">
    <source>
        <dbReference type="EMBL" id="SOE01589.1"/>
    </source>
</evidence>
<dbReference type="AlphaFoldDB" id="A0A286H2N3"/>
<gene>
    <name evidence="1" type="ORF">SAMN05421508_1208</name>
</gene>
<proteinExistence type="predicted"/>
<dbReference type="EMBL" id="OCNJ01000020">
    <property type="protein sequence ID" value="SOE01589.1"/>
    <property type="molecule type" value="Genomic_DNA"/>
</dbReference>
<sequence>MPGTPTAHHALNLFSLTMESRHGCDWKDKVAPHTVALLADEIVLGFGAEPLTPTSTQSGGSVPTVWRFPDGSTCRTGFFGLKMEEALRKTA</sequence>
<protein>
    <submittedName>
        <fullName evidence="1">Uncharacterized protein</fullName>
    </submittedName>
</protein>
<organism evidence="1 2">
    <name type="scientific">Caenispirillum bisanense</name>
    <dbReference type="NCBI Taxonomy" id="414052"/>
    <lineage>
        <taxon>Bacteria</taxon>
        <taxon>Pseudomonadati</taxon>
        <taxon>Pseudomonadota</taxon>
        <taxon>Alphaproteobacteria</taxon>
        <taxon>Rhodospirillales</taxon>
        <taxon>Novispirillaceae</taxon>
        <taxon>Caenispirillum</taxon>
    </lineage>
</organism>
<evidence type="ECO:0000313" key="2">
    <source>
        <dbReference type="Proteomes" id="UP000219621"/>
    </source>
</evidence>
<dbReference type="Proteomes" id="UP000219621">
    <property type="component" value="Unassembled WGS sequence"/>
</dbReference>
<dbReference type="OrthoDB" id="7363769at2"/>
<dbReference type="RefSeq" id="WP_097281692.1">
    <property type="nucleotide sequence ID" value="NZ_OCNJ01000020.1"/>
</dbReference>
<keyword evidence="2" id="KW-1185">Reference proteome</keyword>
<name>A0A286H2N3_9PROT</name>
<reference evidence="1 2" key="1">
    <citation type="submission" date="2017-09" db="EMBL/GenBank/DDBJ databases">
        <authorList>
            <person name="Ehlers B."/>
            <person name="Leendertz F.H."/>
        </authorList>
    </citation>
    <scope>NUCLEOTIDE SEQUENCE [LARGE SCALE GENOMIC DNA]</scope>
    <source>
        <strain evidence="1 2">USBA 140</strain>
    </source>
</reference>
<accession>A0A286H2N3</accession>